<feature type="domain" description="Tyrosine specific protein phosphatases" evidence="8">
    <location>
        <begin position="535"/>
        <end position="609"/>
    </location>
</feature>
<evidence type="ECO:0000313" key="9">
    <source>
        <dbReference type="Proteomes" id="UP000694844"/>
    </source>
</evidence>
<dbReference type="PROSITE" id="PS50055">
    <property type="entry name" value="TYR_PHOSPHATASE_PTP"/>
    <property type="match status" value="1"/>
</dbReference>
<feature type="domain" description="Tyrosine-protein phosphatase" evidence="7">
    <location>
        <begin position="364"/>
        <end position="618"/>
    </location>
</feature>
<organism evidence="9 10">
    <name type="scientific">Crassostrea virginica</name>
    <name type="common">Eastern oyster</name>
    <dbReference type="NCBI Taxonomy" id="6565"/>
    <lineage>
        <taxon>Eukaryota</taxon>
        <taxon>Metazoa</taxon>
        <taxon>Spiralia</taxon>
        <taxon>Lophotrochozoa</taxon>
        <taxon>Mollusca</taxon>
        <taxon>Bivalvia</taxon>
        <taxon>Autobranchia</taxon>
        <taxon>Pteriomorphia</taxon>
        <taxon>Ostreida</taxon>
        <taxon>Ostreoidea</taxon>
        <taxon>Ostreidae</taxon>
        <taxon>Crassostrea</taxon>
    </lineage>
</organism>
<protein>
    <recommendedName>
        <fullName evidence="1">protein-tyrosine-phosphatase</fullName>
        <ecNumber evidence="1">3.1.3.48</ecNumber>
    </recommendedName>
</protein>
<evidence type="ECO:0000256" key="1">
    <source>
        <dbReference type="ARBA" id="ARBA00013064"/>
    </source>
</evidence>
<dbReference type="AlphaFoldDB" id="A0A8B8BGT9"/>
<keyword evidence="2" id="KW-0378">Hydrolase</keyword>
<evidence type="ECO:0000256" key="5">
    <source>
        <dbReference type="SAM" id="Phobius"/>
    </source>
</evidence>
<evidence type="ECO:0000313" key="10">
    <source>
        <dbReference type="RefSeq" id="XP_022302580.1"/>
    </source>
</evidence>
<evidence type="ECO:0000259" key="7">
    <source>
        <dbReference type="PROSITE" id="PS50055"/>
    </source>
</evidence>
<evidence type="ECO:0000256" key="4">
    <source>
        <dbReference type="ARBA" id="ARBA00051722"/>
    </source>
</evidence>
<dbReference type="KEGG" id="cvn:111110390"/>
<keyword evidence="9" id="KW-1185">Reference proteome</keyword>
<dbReference type="FunFam" id="3.90.190.10:FF:000102">
    <property type="entry name" value="Receptor-type tyrosine-protein phosphatase"/>
    <property type="match status" value="1"/>
</dbReference>
<evidence type="ECO:0000256" key="2">
    <source>
        <dbReference type="ARBA" id="ARBA00022801"/>
    </source>
</evidence>
<evidence type="ECO:0000256" key="3">
    <source>
        <dbReference type="ARBA" id="ARBA00022912"/>
    </source>
</evidence>
<dbReference type="PRINTS" id="PR00700">
    <property type="entry name" value="PRTYPHPHTASE"/>
</dbReference>
<dbReference type="SMART" id="SM00404">
    <property type="entry name" value="PTPc_motif"/>
    <property type="match status" value="1"/>
</dbReference>
<dbReference type="EC" id="3.1.3.48" evidence="1"/>
<dbReference type="SMART" id="SM00194">
    <property type="entry name" value="PTPc"/>
    <property type="match status" value="1"/>
</dbReference>
<dbReference type="InterPro" id="IPR016130">
    <property type="entry name" value="Tyr_Pase_AS"/>
</dbReference>
<dbReference type="GeneID" id="111110390"/>
<dbReference type="InterPro" id="IPR000242">
    <property type="entry name" value="PTP_cat"/>
</dbReference>
<dbReference type="PANTHER" id="PTHR19134:SF449">
    <property type="entry name" value="TYROSINE-PROTEIN PHOSPHATASE 1"/>
    <property type="match status" value="1"/>
</dbReference>
<dbReference type="SUPFAM" id="SSF52799">
    <property type="entry name" value="(Phosphotyrosine protein) phosphatases II"/>
    <property type="match status" value="1"/>
</dbReference>
<dbReference type="OrthoDB" id="6277409at2759"/>
<dbReference type="Pfam" id="PF00102">
    <property type="entry name" value="Y_phosphatase"/>
    <property type="match status" value="1"/>
</dbReference>
<keyword evidence="5" id="KW-0812">Transmembrane</keyword>
<keyword evidence="3" id="KW-0904">Protein phosphatase</keyword>
<sequence length="632" mass="71940">MYYSLCLKFFFVLVTIPRTIPQAFLNTPHGLYSNFTNFPDGVRSVDKDFNTYYSSKEQNGASWFLKLDAVYKIKWIFVPIWGGNYELHIKTEIEHTLTMRASTLCNKIRFDGLQQQNTTIECNTAMEGNTIIVKRTDEGPLRLYELHPIVCLSNQYGPSCAICRKCQTCDPITGRCTQCPPSIYGEDCQYSCPQHCLDLICAQGTGICNGCQNGYKGQRCELEITTVVSTGADLFSTKCHASTSPKKDPKPRDNDYYWPLLSCMLVLLTILVFVVILLFSKRILITLYRKKQISENDDISIFSEHQRGLNDTTNGLDLEEIPQNETGDIAEEVITVEYMNLTSQRVPIGQFLEDLSNRKEEGILEKEFDELPYGLLESYSNALKSSNRNKSRYKGIFPYDYNGVRLNTECENNEDFVNASYIHGYNKEKAYIAAQGPFNPRTLEDFWGMIWQSNSSRIVMLTSLYEGDKMKCLKYWPDIAHTLDFGPYTIALNTEDVYDSYTLRTISLKYEDEVKTVTQYHFTGWPDNSVPEDVTSLINLRNVVKSNLDSSEGPIVVHCSAGIGRTGTFIALDYILEEGATEQTVDVKGYVMSLRHQRGKSIQTREQYVFLHDAVAEGLTQNNAHQRGLDVL</sequence>
<feature type="signal peptide" evidence="6">
    <location>
        <begin position="1"/>
        <end position="21"/>
    </location>
</feature>
<dbReference type="Gene3D" id="3.90.190.10">
    <property type="entry name" value="Protein tyrosine phosphatase superfamily"/>
    <property type="match status" value="1"/>
</dbReference>
<dbReference type="InterPro" id="IPR050348">
    <property type="entry name" value="Protein-Tyr_Phosphatase"/>
</dbReference>
<feature type="chain" id="PRO_5034274517" description="protein-tyrosine-phosphatase" evidence="6">
    <location>
        <begin position="22"/>
        <end position="632"/>
    </location>
</feature>
<gene>
    <name evidence="10" type="primary">LOC111110390</name>
</gene>
<keyword evidence="5" id="KW-0472">Membrane</keyword>
<dbReference type="SUPFAM" id="SSF57184">
    <property type="entry name" value="Growth factor receptor domain"/>
    <property type="match status" value="1"/>
</dbReference>
<dbReference type="InterPro" id="IPR000387">
    <property type="entry name" value="Tyr_Pase_dom"/>
</dbReference>
<keyword evidence="6" id="KW-0732">Signal</keyword>
<name>A0A8B8BGT9_CRAVI</name>
<dbReference type="InterPro" id="IPR003595">
    <property type="entry name" value="Tyr_Pase_cat"/>
</dbReference>
<comment type="catalytic activity">
    <reaction evidence="4">
        <text>O-phospho-L-tyrosyl-[protein] + H2O = L-tyrosyl-[protein] + phosphate</text>
        <dbReference type="Rhea" id="RHEA:10684"/>
        <dbReference type="Rhea" id="RHEA-COMP:10136"/>
        <dbReference type="Rhea" id="RHEA-COMP:20101"/>
        <dbReference type="ChEBI" id="CHEBI:15377"/>
        <dbReference type="ChEBI" id="CHEBI:43474"/>
        <dbReference type="ChEBI" id="CHEBI:46858"/>
        <dbReference type="ChEBI" id="CHEBI:61978"/>
        <dbReference type="EC" id="3.1.3.48"/>
    </reaction>
</comment>
<dbReference type="GO" id="GO:0004725">
    <property type="term" value="F:protein tyrosine phosphatase activity"/>
    <property type="evidence" value="ECO:0007669"/>
    <property type="project" value="UniProtKB-EC"/>
</dbReference>
<dbReference type="InterPro" id="IPR009030">
    <property type="entry name" value="Growth_fac_rcpt_cys_sf"/>
</dbReference>
<dbReference type="CDD" id="cd00047">
    <property type="entry name" value="PTPc"/>
    <property type="match status" value="1"/>
</dbReference>
<keyword evidence="5" id="KW-1133">Transmembrane helix</keyword>
<evidence type="ECO:0000256" key="6">
    <source>
        <dbReference type="SAM" id="SignalP"/>
    </source>
</evidence>
<dbReference type="RefSeq" id="XP_022302580.1">
    <property type="nucleotide sequence ID" value="XM_022446872.1"/>
</dbReference>
<proteinExistence type="predicted"/>
<dbReference type="InterPro" id="IPR029021">
    <property type="entry name" value="Prot-tyrosine_phosphatase-like"/>
</dbReference>
<dbReference type="PANTHER" id="PTHR19134">
    <property type="entry name" value="RECEPTOR-TYPE TYROSINE-PROTEIN PHOSPHATASE"/>
    <property type="match status" value="1"/>
</dbReference>
<dbReference type="PROSITE" id="PS50056">
    <property type="entry name" value="TYR_PHOSPHATASE_2"/>
    <property type="match status" value="1"/>
</dbReference>
<accession>A0A8B8BGT9</accession>
<evidence type="ECO:0000259" key="8">
    <source>
        <dbReference type="PROSITE" id="PS50056"/>
    </source>
</evidence>
<feature type="transmembrane region" description="Helical" evidence="5">
    <location>
        <begin position="256"/>
        <end position="279"/>
    </location>
</feature>
<reference evidence="10" key="1">
    <citation type="submission" date="2025-08" db="UniProtKB">
        <authorList>
            <consortium name="RefSeq"/>
        </authorList>
    </citation>
    <scope>IDENTIFICATION</scope>
    <source>
        <tissue evidence="10">Whole sample</tissue>
    </source>
</reference>
<dbReference type="PROSITE" id="PS00383">
    <property type="entry name" value="TYR_PHOSPHATASE_1"/>
    <property type="match status" value="1"/>
</dbReference>
<dbReference type="Proteomes" id="UP000694844">
    <property type="component" value="Chromosome 8"/>
</dbReference>